<dbReference type="InterPro" id="IPR017871">
    <property type="entry name" value="ABC_transporter-like_CS"/>
</dbReference>
<keyword evidence="5 11" id="KW-1003">Cell membrane</keyword>
<dbReference type="KEGG" id="mai:MICA_1448"/>
<evidence type="ECO:0000313" key="13">
    <source>
        <dbReference type="EMBL" id="AEP09766.1"/>
    </source>
</evidence>
<dbReference type="InterPro" id="IPR027417">
    <property type="entry name" value="P-loop_NTPase"/>
</dbReference>
<evidence type="ECO:0000256" key="10">
    <source>
        <dbReference type="ARBA" id="ARBA00023306"/>
    </source>
</evidence>
<dbReference type="InterPro" id="IPR017911">
    <property type="entry name" value="MacB-like_ATP-bd"/>
</dbReference>
<evidence type="ECO:0000256" key="8">
    <source>
        <dbReference type="ARBA" id="ARBA00022840"/>
    </source>
</evidence>
<evidence type="ECO:0000256" key="7">
    <source>
        <dbReference type="ARBA" id="ARBA00022741"/>
    </source>
</evidence>
<dbReference type="Pfam" id="PF00005">
    <property type="entry name" value="ABC_tran"/>
    <property type="match status" value="1"/>
</dbReference>
<dbReference type="Gene3D" id="3.40.50.300">
    <property type="entry name" value="P-loop containing nucleotide triphosphate hydrolases"/>
    <property type="match status" value="1"/>
</dbReference>
<dbReference type="NCBIfam" id="TIGR02673">
    <property type="entry name" value="FtsE"/>
    <property type="match status" value="1"/>
</dbReference>
<dbReference type="GO" id="GO:0051301">
    <property type="term" value="P:cell division"/>
    <property type="evidence" value="ECO:0007669"/>
    <property type="project" value="UniProtKB-UniRule"/>
</dbReference>
<dbReference type="InterPro" id="IPR003593">
    <property type="entry name" value="AAA+_ATPase"/>
</dbReference>
<comment type="similarity">
    <text evidence="2 11">Belongs to the ABC transporter superfamily.</text>
</comment>
<evidence type="ECO:0000256" key="6">
    <source>
        <dbReference type="ARBA" id="ARBA00022618"/>
    </source>
</evidence>
<dbReference type="SMART" id="SM00382">
    <property type="entry name" value="AAA"/>
    <property type="match status" value="1"/>
</dbReference>
<evidence type="ECO:0000256" key="5">
    <source>
        <dbReference type="ARBA" id="ARBA00022475"/>
    </source>
</evidence>
<evidence type="ECO:0000256" key="2">
    <source>
        <dbReference type="ARBA" id="ARBA00005417"/>
    </source>
</evidence>
<evidence type="ECO:0000256" key="3">
    <source>
        <dbReference type="ARBA" id="ARBA00020019"/>
    </source>
</evidence>
<dbReference type="STRING" id="856793.MICA_1448"/>
<protein>
    <recommendedName>
        <fullName evidence="3 11">Cell division ATP-binding protein FtsE</fullName>
    </recommendedName>
</protein>
<feature type="domain" description="ABC transporter" evidence="12">
    <location>
        <begin position="2"/>
        <end position="237"/>
    </location>
</feature>
<dbReference type="InterPro" id="IPR005286">
    <property type="entry name" value="Cell_div_FtsE"/>
</dbReference>
<sequence>MIRFEHVGLRYGIGPEVLSDITFALEPGSFHFLSGPSGSGKTSLMNLLYLGRRPTRGLINMFGQNIGSLSRQQTSPLRQRIGVVFQDFRLLNHMSAFDNVALPLRIMGQPEKEIRNNVEELLHWVGLGDQLRTLPNTMSGGQQQRVAIARAVITRPRLLLADEPTGNLDDEIGYRLMNLFEQLNRMGTTIVIATHNQQMMDQFGHNRMILDRGSLRIEPGTRAPQHWPSADAMGSAV</sequence>
<dbReference type="EMBL" id="CP002382">
    <property type="protein sequence ID" value="AEP09766.1"/>
    <property type="molecule type" value="Genomic_DNA"/>
</dbReference>
<dbReference type="Proteomes" id="UP000009286">
    <property type="component" value="Chromosome"/>
</dbReference>
<evidence type="ECO:0000256" key="9">
    <source>
        <dbReference type="ARBA" id="ARBA00023136"/>
    </source>
</evidence>
<dbReference type="PROSITE" id="PS00211">
    <property type="entry name" value="ABC_TRANSPORTER_1"/>
    <property type="match status" value="1"/>
</dbReference>
<keyword evidence="6 11" id="KW-0132">Cell division</keyword>
<dbReference type="GO" id="GO:0022857">
    <property type="term" value="F:transmembrane transporter activity"/>
    <property type="evidence" value="ECO:0007669"/>
    <property type="project" value="TreeGrafter"/>
</dbReference>
<dbReference type="FunFam" id="3.40.50.300:FF:000056">
    <property type="entry name" value="Cell division ATP-binding protein FtsE"/>
    <property type="match status" value="1"/>
</dbReference>
<comment type="function">
    <text evidence="1">Part of the ABC transporter FtsEX involved in cellular division. Important for assembly or stability of the septal ring.</text>
</comment>
<dbReference type="eggNOG" id="COG2884">
    <property type="taxonomic scope" value="Bacteria"/>
</dbReference>
<dbReference type="InterPro" id="IPR003439">
    <property type="entry name" value="ABC_transporter-like_ATP-bd"/>
</dbReference>
<dbReference type="AlphaFoldDB" id="G2KNB8"/>
<dbReference type="PANTHER" id="PTHR24220">
    <property type="entry name" value="IMPORT ATP-BINDING PROTEIN"/>
    <property type="match status" value="1"/>
</dbReference>
<dbReference type="GO" id="GO:0005886">
    <property type="term" value="C:plasma membrane"/>
    <property type="evidence" value="ECO:0007669"/>
    <property type="project" value="UniProtKB-SubCell"/>
</dbReference>
<dbReference type="CDD" id="cd03255">
    <property type="entry name" value="ABC_MJ0796_LolCDE_FtsE"/>
    <property type="match status" value="1"/>
</dbReference>
<keyword evidence="10 11" id="KW-0131">Cell cycle</keyword>
<dbReference type="OrthoDB" id="9802264at2"/>
<keyword evidence="7 11" id="KW-0547">Nucleotide-binding</keyword>
<dbReference type="HOGENOM" id="CLU_000604_1_22_5"/>
<evidence type="ECO:0000259" key="12">
    <source>
        <dbReference type="PROSITE" id="PS50893"/>
    </source>
</evidence>
<evidence type="ECO:0000256" key="4">
    <source>
        <dbReference type="ARBA" id="ARBA00022448"/>
    </source>
</evidence>
<reference evidence="13 14" key="1">
    <citation type="journal article" date="2011" name="BMC Genomics">
        <title>Genomic insights into an obligate epibiotic bacterial predator: Micavibrio aeruginosavorus ARL-13.</title>
        <authorList>
            <person name="Wang Z."/>
            <person name="Kadouri D."/>
            <person name="Wu M."/>
        </authorList>
    </citation>
    <scope>NUCLEOTIDE SEQUENCE [LARGE SCALE GENOMIC DNA]</scope>
    <source>
        <strain evidence="13 14">ARL-13</strain>
    </source>
</reference>
<organism evidence="13 14">
    <name type="scientific">Micavibrio aeruginosavorus (strain ARL-13)</name>
    <dbReference type="NCBI Taxonomy" id="856793"/>
    <lineage>
        <taxon>Bacteria</taxon>
        <taxon>Pseudomonadati</taxon>
        <taxon>Bdellovibrionota</taxon>
        <taxon>Bdellovibrionia</taxon>
        <taxon>Bdellovibrionales</taxon>
        <taxon>Pseudobdellovibrionaceae</taxon>
        <taxon>Micavibrio</taxon>
    </lineage>
</organism>
<keyword evidence="4" id="KW-0813">Transport</keyword>
<dbReference type="GO" id="GO:0016887">
    <property type="term" value="F:ATP hydrolysis activity"/>
    <property type="evidence" value="ECO:0007669"/>
    <property type="project" value="InterPro"/>
</dbReference>
<comment type="subcellular location">
    <subcellularLocation>
        <location evidence="11">Cell membrane</location>
        <topology evidence="11">Peripheral membrane protein</topology>
        <orientation evidence="11">Cytoplasmic side</orientation>
    </subcellularLocation>
</comment>
<dbReference type="SUPFAM" id="SSF52540">
    <property type="entry name" value="P-loop containing nucleoside triphosphate hydrolases"/>
    <property type="match status" value="1"/>
</dbReference>
<dbReference type="PROSITE" id="PS50893">
    <property type="entry name" value="ABC_TRANSPORTER_2"/>
    <property type="match status" value="1"/>
</dbReference>
<evidence type="ECO:0000256" key="11">
    <source>
        <dbReference type="RuleBase" id="RU365094"/>
    </source>
</evidence>
<dbReference type="PANTHER" id="PTHR24220:SF470">
    <property type="entry name" value="CELL DIVISION ATP-BINDING PROTEIN FTSE"/>
    <property type="match status" value="1"/>
</dbReference>
<dbReference type="InterPro" id="IPR015854">
    <property type="entry name" value="ABC_transpr_LolD-like"/>
</dbReference>
<comment type="subunit">
    <text evidence="11">Homodimer. Forms a membrane-associated complex with FtsX.</text>
</comment>
<dbReference type="GO" id="GO:0005524">
    <property type="term" value="F:ATP binding"/>
    <property type="evidence" value="ECO:0007669"/>
    <property type="project" value="UniProtKB-UniRule"/>
</dbReference>
<proteinExistence type="inferred from homology"/>
<name>G2KNB8_MICAA</name>
<accession>G2KNB8</accession>
<dbReference type="RefSeq" id="WP_014102989.1">
    <property type="nucleotide sequence ID" value="NC_016026.1"/>
</dbReference>
<keyword evidence="14" id="KW-1185">Reference proteome</keyword>
<gene>
    <name evidence="11 13" type="primary">ftsE</name>
    <name evidence="13" type="ordered locus">MICA_1448</name>
</gene>
<keyword evidence="9 11" id="KW-0472">Membrane</keyword>
<evidence type="ECO:0000313" key="14">
    <source>
        <dbReference type="Proteomes" id="UP000009286"/>
    </source>
</evidence>
<keyword evidence="8 11" id="KW-0067">ATP-binding</keyword>
<evidence type="ECO:0000256" key="1">
    <source>
        <dbReference type="ARBA" id="ARBA00002579"/>
    </source>
</evidence>